<comment type="catalytic activity">
    <reaction evidence="4">
        <text>[protein]-peptidylproline (omega=180) = [protein]-peptidylproline (omega=0)</text>
        <dbReference type="Rhea" id="RHEA:16237"/>
        <dbReference type="Rhea" id="RHEA-COMP:10747"/>
        <dbReference type="Rhea" id="RHEA-COMP:10748"/>
        <dbReference type="ChEBI" id="CHEBI:83833"/>
        <dbReference type="ChEBI" id="CHEBI:83834"/>
        <dbReference type="EC" id="5.2.1.8"/>
    </reaction>
</comment>
<evidence type="ECO:0000256" key="2">
    <source>
        <dbReference type="ARBA" id="ARBA00023110"/>
    </source>
</evidence>
<dbReference type="InterPro" id="IPR029000">
    <property type="entry name" value="Cyclophilin-like_dom_sf"/>
</dbReference>
<gene>
    <name evidence="6" type="ORF">FPL11_04785</name>
</gene>
<dbReference type="PROSITE" id="PS00170">
    <property type="entry name" value="CSA_PPIASE_1"/>
    <property type="match status" value="1"/>
</dbReference>
<evidence type="ECO:0000256" key="4">
    <source>
        <dbReference type="RuleBase" id="RU363019"/>
    </source>
</evidence>
<dbReference type="AlphaFoldDB" id="A0A557RJQ7"/>
<keyword evidence="4" id="KW-0732">Signal</keyword>
<dbReference type="GO" id="GO:0006457">
    <property type="term" value="P:protein folding"/>
    <property type="evidence" value="ECO:0007669"/>
    <property type="project" value="InterPro"/>
</dbReference>
<dbReference type="PRINTS" id="PR00153">
    <property type="entry name" value="CSAPPISMRASE"/>
</dbReference>
<dbReference type="InterPro" id="IPR020892">
    <property type="entry name" value="Cyclophilin-type_PPIase_CS"/>
</dbReference>
<comment type="similarity">
    <text evidence="1 4">Belongs to the cyclophilin-type PPIase family.</text>
</comment>
<proteinExistence type="inferred from homology"/>
<comment type="caution">
    <text evidence="6">The sequence shown here is derived from an EMBL/GenBank/DDBJ whole genome shotgun (WGS) entry which is preliminary data.</text>
</comment>
<dbReference type="InterPro" id="IPR002130">
    <property type="entry name" value="Cyclophilin-type_PPIase_dom"/>
</dbReference>
<dbReference type="PROSITE" id="PS50072">
    <property type="entry name" value="CSA_PPIASE_2"/>
    <property type="match status" value="1"/>
</dbReference>
<organism evidence="6 7">
    <name type="scientific">Spiribacter aquaticus</name>
    <dbReference type="NCBI Taxonomy" id="1935996"/>
    <lineage>
        <taxon>Bacteria</taxon>
        <taxon>Pseudomonadati</taxon>
        <taxon>Pseudomonadota</taxon>
        <taxon>Gammaproteobacteria</taxon>
        <taxon>Chromatiales</taxon>
        <taxon>Ectothiorhodospiraceae</taxon>
        <taxon>Spiribacter</taxon>
    </lineage>
</organism>
<dbReference type="SUPFAM" id="SSF50891">
    <property type="entry name" value="Cyclophilin-like"/>
    <property type="match status" value="1"/>
</dbReference>
<feature type="signal peptide" evidence="4">
    <location>
        <begin position="1"/>
        <end position="21"/>
    </location>
</feature>
<name>A0A557RJQ7_9GAMM</name>
<comment type="function">
    <text evidence="4">PPIases accelerate the folding of proteins. It catalyzes the cis-trans isomerization of proline imidic peptide bonds in oligopeptides.</text>
</comment>
<evidence type="ECO:0000256" key="3">
    <source>
        <dbReference type="ARBA" id="ARBA00023235"/>
    </source>
</evidence>
<dbReference type="Proteomes" id="UP000316688">
    <property type="component" value="Unassembled WGS sequence"/>
</dbReference>
<evidence type="ECO:0000313" key="7">
    <source>
        <dbReference type="Proteomes" id="UP000316688"/>
    </source>
</evidence>
<protein>
    <recommendedName>
        <fullName evidence="4">Peptidyl-prolyl cis-trans isomerase</fullName>
        <shortName evidence="4">PPIase</shortName>
        <ecNumber evidence="4">5.2.1.8</ecNumber>
    </recommendedName>
</protein>
<dbReference type="Pfam" id="PF00160">
    <property type="entry name" value="Pro_isomerase"/>
    <property type="match status" value="1"/>
</dbReference>
<keyword evidence="3 4" id="KW-0413">Isomerase</keyword>
<evidence type="ECO:0000313" key="6">
    <source>
        <dbReference type="EMBL" id="TVO65401.1"/>
    </source>
</evidence>
<dbReference type="InterPro" id="IPR044665">
    <property type="entry name" value="E_coli_cyclophilin_A-like"/>
</dbReference>
<keyword evidence="2 4" id="KW-0697">Rotamase</keyword>
<dbReference type="EMBL" id="VMKP01000002">
    <property type="protein sequence ID" value="TVO65401.1"/>
    <property type="molecule type" value="Genomic_DNA"/>
</dbReference>
<dbReference type="RefSeq" id="WP_144347650.1">
    <property type="nucleotide sequence ID" value="NZ_VMKP01000002.1"/>
</dbReference>
<evidence type="ECO:0000259" key="5">
    <source>
        <dbReference type="PROSITE" id="PS50072"/>
    </source>
</evidence>
<reference evidence="6 7" key="1">
    <citation type="submission" date="2019-07" db="EMBL/GenBank/DDBJ databases">
        <title>Reclasification of Spiribacter aquaticus.</title>
        <authorList>
            <person name="Leon M.J."/>
            <person name="Sanchez-Porro C."/>
            <person name="Ventosa A."/>
        </authorList>
    </citation>
    <scope>NUCLEOTIDE SEQUENCE [LARGE SCALE GENOMIC DNA]</scope>
    <source>
        <strain evidence="6 7">SP30</strain>
    </source>
</reference>
<keyword evidence="7" id="KW-1185">Reference proteome</keyword>
<dbReference type="EC" id="5.2.1.8" evidence="4"/>
<evidence type="ECO:0000256" key="1">
    <source>
        <dbReference type="ARBA" id="ARBA00007365"/>
    </source>
</evidence>
<accession>A0A557RJQ7</accession>
<feature type="domain" description="PPIase cyclophilin-type" evidence="5">
    <location>
        <begin position="27"/>
        <end position="183"/>
    </location>
</feature>
<feature type="chain" id="PRO_5022269866" description="Peptidyl-prolyl cis-trans isomerase" evidence="4">
    <location>
        <begin position="22"/>
        <end position="187"/>
    </location>
</feature>
<sequence>MKAFPLSLALAAAIGTGAAGAANPQVVFETTAGDIRIELFQDDAPVTVENFLGYVDDGFYRGTIFHRVIPDFVIQGGGFTAGLERKPTREPIVNEADNGRLNERGTLSMARTRDPDSATSQFFVNLSDNAFLDHGERDFGYAVFARVIDGMAVVDRIAAGETGRRNGMADVPVDPVVVEAARRVDGD</sequence>
<dbReference type="PANTHER" id="PTHR43246">
    <property type="entry name" value="PEPTIDYL-PROLYL CIS-TRANS ISOMERASE CYP38, CHLOROPLASTIC"/>
    <property type="match status" value="1"/>
</dbReference>
<dbReference type="GO" id="GO:0003755">
    <property type="term" value="F:peptidyl-prolyl cis-trans isomerase activity"/>
    <property type="evidence" value="ECO:0007669"/>
    <property type="project" value="UniProtKB-UniRule"/>
</dbReference>
<dbReference type="Gene3D" id="2.40.100.10">
    <property type="entry name" value="Cyclophilin-like"/>
    <property type="match status" value="1"/>
</dbReference>